<gene>
    <name evidence="4" type="ORF">CYNAS_LOCUS17530</name>
</gene>
<dbReference type="InterPro" id="IPR002656">
    <property type="entry name" value="Acyl_transf_3_dom"/>
</dbReference>
<feature type="domain" description="SGNH" evidence="3">
    <location>
        <begin position="485"/>
        <end position="693"/>
    </location>
</feature>
<proteinExistence type="predicted"/>
<dbReference type="Proteomes" id="UP001176961">
    <property type="component" value="Unassembled WGS sequence"/>
</dbReference>
<dbReference type="Pfam" id="PF01757">
    <property type="entry name" value="Acyl_transf_3"/>
    <property type="match status" value="1"/>
</dbReference>
<dbReference type="EMBL" id="CATQJL010000316">
    <property type="protein sequence ID" value="CAJ0605547.1"/>
    <property type="molecule type" value="Genomic_DNA"/>
</dbReference>
<feature type="transmembrane region" description="Helical" evidence="1">
    <location>
        <begin position="358"/>
        <end position="374"/>
    </location>
</feature>
<dbReference type="GO" id="GO:0016747">
    <property type="term" value="F:acyltransferase activity, transferring groups other than amino-acyl groups"/>
    <property type="evidence" value="ECO:0007669"/>
    <property type="project" value="InterPro"/>
</dbReference>
<dbReference type="AlphaFoldDB" id="A0AA36H8A8"/>
<feature type="transmembrane region" description="Helical" evidence="1">
    <location>
        <begin position="205"/>
        <end position="222"/>
    </location>
</feature>
<feature type="transmembrane region" description="Helical" evidence="1">
    <location>
        <begin position="292"/>
        <end position="314"/>
    </location>
</feature>
<feature type="transmembrane region" description="Helical" evidence="1">
    <location>
        <begin position="73"/>
        <end position="93"/>
    </location>
</feature>
<evidence type="ECO:0000313" key="4">
    <source>
        <dbReference type="EMBL" id="CAJ0605547.1"/>
    </source>
</evidence>
<evidence type="ECO:0000259" key="2">
    <source>
        <dbReference type="Pfam" id="PF01757"/>
    </source>
</evidence>
<dbReference type="PANTHER" id="PTHR23028">
    <property type="entry name" value="ACETYLTRANSFERASE"/>
    <property type="match status" value="1"/>
</dbReference>
<feature type="transmembrane region" description="Helical" evidence="1">
    <location>
        <begin position="380"/>
        <end position="399"/>
    </location>
</feature>
<comment type="caution">
    <text evidence="4">The sequence shown here is derived from an EMBL/GenBank/DDBJ whole genome shotgun (WGS) entry which is preliminary data.</text>
</comment>
<dbReference type="InterPro" id="IPR043968">
    <property type="entry name" value="SGNH"/>
</dbReference>
<dbReference type="InterPro" id="IPR050879">
    <property type="entry name" value="Acyltransferase_3"/>
</dbReference>
<feature type="domain" description="Acyltransferase 3" evidence="2">
    <location>
        <begin position="47"/>
        <end position="397"/>
    </location>
</feature>
<sequence>MSISEAGDLFDQSINFCMKLHFASAAPVRETSGEFKSNATTSDNKRADLQGLRGVAILFVLVMHLWPSSYRLGFVGVDIFFVLSGFLMAKILLEKKFTTWSVWRFYTRRFKRIVPLYMLLAVAVYVYGYFYILRPDRKQILDDLAWVYTYSSNLQPIFEKLGYWDQLSTYRFFVHTWSLGVELQYYLIVPVIMGLAFCCEHHVRLILFLSLGIFSIIFQLYAPPKISYGFLLSRIWQFMSGSIAYEFSKTTLSSTDYEPLLNRNEEGTLEADNNSYADMGSSMNRRASNKRFLCRVSSLLANAFLLVLVLLVAVSPKSVSDSTARICSTLMAGVVVYLNADVFCLTNVMITYCGDISYVLYLVHWPIIVTARYVTDSQILNAKGVATVLLAAFTLSVVTHHTFEKFFMKRGVIVAFMCVVACYVCILGTKSMYLYAPPLESINPNTSKIEYAIEWNMRESHKVYYAMPCSRDVDTERYTKFRKEHQLRCVAKGNGTANIILIGNSIAYRAYPLFHDILKGRYRNFRLYSRSSCPPLSNLCPDFTEAMKKVVQHENPDILWYMHFALYPSFVAPFRNLSKDRIYKEFQGNIDFISNYTKHIVIDMPYYRTPFNAGVKLAKRLQYGLPPGDEFVVTRQQLIEQTQYHRLRLSSLNCSKCIMNEINDALFKDGLFYVYDPKTFLVRLGDGLHMTPDANNMKIELGFKHDVIFPHSYHYRAFQ</sequence>
<organism evidence="4 5">
    <name type="scientific">Cylicocyclus nassatus</name>
    <name type="common">Nematode worm</name>
    <dbReference type="NCBI Taxonomy" id="53992"/>
    <lineage>
        <taxon>Eukaryota</taxon>
        <taxon>Metazoa</taxon>
        <taxon>Ecdysozoa</taxon>
        <taxon>Nematoda</taxon>
        <taxon>Chromadorea</taxon>
        <taxon>Rhabditida</taxon>
        <taxon>Rhabditina</taxon>
        <taxon>Rhabditomorpha</taxon>
        <taxon>Strongyloidea</taxon>
        <taxon>Strongylidae</taxon>
        <taxon>Cylicocyclus</taxon>
    </lineage>
</organism>
<feature type="transmembrane region" description="Helical" evidence="1">
    <location>
        <begin position="326"/>
        <end position="346"/>
    </location>
</feature>
<feature type="transmembrane region" description="Helical" evidence="1">
    <location>
        <begin position="411"/>
        <end position="436"/>
    </location>
</feature>
<evidence type="ECO:0000313" key="5">
    <source>
        <dbReference type="Proteomes" id="UP001176961"/>
    </source>
</evidence>
<accession>A0AA36H8A8</accession>
<evidence type="ECO:0000259" key="3">
    <source>
        <dbReference type="Pfam" id="PF19040"/>
    </source>
</evidence>
<feature type="transmembrane region" description="Helical" evidence="1">
    <location>
        <begin position="51"/>
        <end position="67"/>
    </location>
</feature>
<dbReference type="PANTHER" id="PTHR23028:SF53">
    <property type="entry name" value="ACYL_TRANSF_3 DOMAIN-CONTAINING PROTEIN"/>
    <property type="match status" value="1"/>
</dbReference>
<dbReference type="GO" id="GO:0000271">
    <property type="term" value="P:polysaccharide biosynthetic process"/>
    <property type="evidence" value="ECO:0007669"/>
    <property type="project" value="TreeGrafter"/>
</dbReference>
<keyword evidence="1" id="KW-1133">Transmembrane helix</keyword>
<keyword evidence="1" id="KW-0472">Membrane</keyword>
<keyword evidence="1" id="KW-0812">Transmembrane</keyword>
<evidence type="ECO:0008006" key="6">
    <source>
        <dbReference type="Google" id="ProtNLM"/>
    </source>
</evidence>
<feature type="transmembrane region" description="Helical" evidence="1">
    <location>
        <begin position="177"/>
        <end position="198"/>
    </location>
</feature>
<protein>
    <recommendedName>
        <fullName evidence="6">Acyl_transf_3 domain-containing protein</fullName>
    </recommendedName>
</protein>
<dbReference type="Pfam" id="PF19040">
    <property type="entry name" value="SGNH"/>
    <property type="match status" value="1"/>
</dbReference>
<dbReference type="GO" id="GO:0016020">
    <property type="term" value="C:membrane"/>
    <property type="evidence" value="ECO:0007669"/>
    <property type="project" value="TreeGrafter"/>
</dbReference>
<keyword evidence="5" id="KW-1185">Reference proteome</keyword>
<feature type="transmembrane region" description="Helical" evidence="1">
    <location>
        <begin position="228"/>
        <end position="247"/>
    </location>
</feature>
<feature type="transmembrane region" description="Helical" evidence="1">
    <location>
        <begin position="114"/>
        <end position="132"/>
    </location>
</feature>
<name>A0AA36H8A8_CYLNA</name>
<reference evidence="4" key="1">
    <citation type="submission" date="2023-07" db="EMBL/GenBank/DDBJ databases">
        <authorList>
            <consortium name="CYATHOMIX"/>
        </authorList>
    </citation>
    <scope>NUCLEOTIDE SEQUENCE</scope>
    <source>
        <strain evidence="4">N/A</strain>
    </source>
</reference>
<evidence type="ECO:0000256" key="1">
    <source>
        <dbReference type="SAM" id="Phobius"/>
    </source>
</evidence>